<dbReference type="RefSeq" id="WP_069436320.1">
    <property type="nucleotide sequence ID" value="NZ_LPWG01000004.1"/>
</dbReference>
<comment type="caution">
    <text evidence="3">The sequence shown here is derived from an EMBL/GenBank/DDBJ whole genome shotgun (WGS) entry which is preliminary data.</text>
</comment>
<reference evidence="3 4" key="1">
    <citation type="journal article" date="2016" name="Environ. Microbiol.">
        <title>New Methyloceanibacter diversity from North Sea sediments includes methanotroph containing solely the soluble methane monooxygenase.</title>
        <authorList>
            <person name="Vekeman B."/>
            <person name="Kerckhof F.M."/>
            <person name="Cremers G."/>
            <person name="de Vos P."/>
            <person name="Vandamme P."/>
            <person name="Boon N."/>
            <person name="Op den Camp H.J."/>
            <person name="Heylen K."/>
        </authorList>
    </citation>
    <scope>NUCLEOTIDE SEQUENCE [LARGE SCALE GENOMIC DNA]</scope>
    <source>
        <strain evidence="3 4">R-67174</strain>
    </source>
</reference>
<organism evidence="3 4">
    <name type="scientific">Methyloceanibacter methanicus</name>
    <dbReference type="NCBI Taxonomy" id="1774968"/>
    <lineage>
        <taxon>Bacteria</taxon>
        <taxon>Pseudomonadati</taxon>
        <taxon>Pseudomonadota</taxon>
        <taxon>Alphaproteobacteria</taxon>
        <taxon>Hyphomicrobiales</taxon>
        <taxon>Hyphomicrobiaceae</taxon>
        <taxon>Methyloceanibacter</taxon>
    </lineage>
</organism>
<accession>A0A1E3W4L0</accession>
<evidence type="ECO:0000313" key="4">
    <source>
        <dbReference type="Proteomes" id="UP000094501"/>
    </source>
</evidence>
<feature type="chain" id="PRO_5009138959" evidence="2">
    <location>
        <begin position="20"/>
        <end position="113"/>
    </location>
</feature>
<evidence type="ECO:0000256" key="2">
    <source>
        <dbReference type="SAM" id="SignalP"/>
    </source>
</evidence>
<proteinExistence type="predicted"/>
<name>A0A1E3W4L0_9HYPH</name>
<protein>
    <submittedName>
        <fullName evidence="3">Uncharacterized protein</fullName>
    </submittedName>
</protein>
<keyword evidence="2" id="KW-0732">Signal</keyword>
<sequence>MLKTTLLAAAALVAFGATAAYAGHDRGHDGDGHRAGKHGGYEHSYTPGPRAGRRHHHSDRYGAQRWHRYGPSWFDDRGRRHCHYAPRKVSIKVWDRRGNPYRKWVWKDVRVCV</sequence>
<dbReference type="AlphaFoldDB" id="A0A1E3W4L0"/>
<feature type="region of interest" description="Disordered" evidence="1">
    <location>
        <begin position="26"/>
        <end position="59"/>
    </location>
</feature>
<dbReference type="EMBL" id="LPWG01000004">
    <property type="protein sequence ID" value="ODS00731.1"/>
    <property type="molecule type" value="Genomic_DNA"/>
</dbReference>
<dbReference type="OrthoDB" id="8454777at2"/>
<evidence type="ECO:0000256" key="1">
    <source>
        <dbReference type="SAM" id="MobiDB-lite"/>
    </source>
</evidence>
<keyword evidence="4" id="KW-1185">Reference proteome</keyword>
<dbReference type="Proteomes" id="UP000094501">
    <property type="component" value="Unassembled WGS sequence"/>
</dbReference>
<feature type="signal peptide" evidence="2">
    <location>
        <begin position="1"/>
        <end position="19"/>
    </location>
</feature>
<gene>
    <name evidence="3" type="ORF">AUC68_14230</name>
</gene>
<evidence type="ECO:0000313" key="3">
    <source>
        <dbReference type="EMBL" id="ODS00731.1"/>
    </source>
</evidence>